<dbReference type="EnsemblPlants" id="Ma06_t19560.1">
    <property type="protein sequence ID" value="Ma06_p19560.1"/>
    <property type="gene ID" value="Ma06_g19560"/>
</dbReference>
<dbReference type="OMA" id="HTQANEM"/>
<evidence type="ECO:0000259" key="1">
    <source>
        <dbReference type="PROSITE" id="PS50994"/>
    </source>
</evidence>
<dbReference type="PANTHER" id="PTHR48475">
    <property type="entry name" value="RIBONUCLEASE H"/>
    <property type="match status" value="1"/>
</dbReference>
<dbReference type="Proteomes" id="UP000012960">
    <property type="component" value="Unplaced"/>
</dbReference>
<protein>
    <recommendedName>
        <fullName evidence="1">Integrase catalytic domain-containing protein</fullName>
    </recommendedName>
</protein>
<accession>A0A804JI19</accession>
<reference evidence="2" key="1">
    <citation type="submission" date="2021-05" db="UniProtKB">
        <authorList>
            <consortium name="EnsemblPlants"/>
        </authorList>
    </citation>
    <scope>IDENTIFICATION</scope>
    <source>
        <strain evidence="2">subsp. malaccensis</strain>
    </source>
</reference>
<keyword evidence="3" id="KW-1185">Reference proteome</keyword>
<dbReference type="InterPro" id="IPR012337">
    <property type="entry name" value="RNaseH-like_sf"/>
</dbReference>
<evidence type="ECO:0000313" key="3">
    <source>
        <dbReference type="Proteomes" id="UP000012960"/>
    </source>
</evidence>
<dbReference type="Pfam" id="PF00665">
    <property type="entry name" value="rve"/>
    <property type="match status" value="1"/>
</dbReference>
<proteinExistence type="predicted"/>
<dbReference type="Gramene" id="Ma06_t19560.1">
    <property type="protein sequence ID" value="Ma06_p19560.1"/>
    <property type="gene ID" value="Ma06_g19560"/>
</dbReference>
<name>A0A804JI19_MUSAM</name>
<dbReference type="InterPro" id="IPR001584">
    <property type="entry name" value="Integrase_cat-core"/>
</dbReference>
<sequence>MNLGLQEPQIGVLLADHAPGRHIICAVVPTVLKARQTATLADVGVDYFTRWVEAEPLASITEKQVQSFTWKSIITRFGILRAIIIDNGAQFNNTKFKAYCQSYAIQLRFSSTVHPQTNSQSKVMNRVILEGLKKRVSGMCGAWVDELPSILWVMRMTPKTASRDSPFSLAFGTEALLPPEMVFPTLHTTIYEQNNYEEGLRVNLDLLKEKRVEAHPCTLAYKRL</sequence>
<dbReference type="SUPFAM" id="SSF53098">
    <property type="entry name" value="Ribonuclease H-like"/>
    <property type="match status" value="1"/>
</dbReference>
<dbReference type="AlphaFoldDB" id="A0A804JI19"/>
<dbReference type="GO" id="GO:0003676">
    <property type="term" value="F:nucleic acid binding"/>
    <property type="evidence" value="ECO:0007669"/>
    <property type="project" value="InterPro"/>
</dbReference>
<dbReference type="PANTHER" id="PTHR48475:SF2">
    <property type="entry name" value="RIBONUCLEASE H"/>
    <property type="match status" value="1"/>
</dbReference>
<dbReference type="InterPro" id="IPR036397">
    <property type="entry name" value="RNaseH_sf"/>
</dbReference>
<organism evidence="2 3">
    <name type="scientific">Musa acuminata subsp. malaccensis</name>
    <name type="common">Wild banana</name>
    <name type="synonym">Musa malaccensis</name>
    <dbReference type="NCBI Taxonomy" id="214687"/>
    <lineage>
        <taxon>Eukaryota</taxon>
        <taxon>Viridiplantae</taxon>
        <taxon>Streptophyta</taxon>
        <taxon>Embryophyta</taxon>
        <taxon>Tracheophyta</taxon>
        <taxon>Spermatophyta</taxon>
        <taxon>Magnoliopsida</taxon>
        <taxon>Liliopsida</taxon>
        <taxon>Zingiberales</taxon>
        <taxon>Musaceae</taxon>
        <taxon>Musa</taxon>
    </lineage>
</organism>
<dbReference type="Gene3D" id="3.30.420.10">
    <property type="entry name" value="Ribonuclease H-like superfamily/Ribonuclease H"/>
    <property type="match status" value="1"/>
</dbReference>
<evidence type="ECO:0000313" key="2">
    <source>
        <dbReference type="EnsemblPlants" id="Ma06_p19560.1"/>
    </source>
</evidence>
<dbReference type="PROSITE" id="PS50994">
    <property type="entry name" value="INTEGRASE"/>
    <property type="match status" value="1"/>
</dbReference>
<dbReference type="InParanoid" id="A0A804JI19"/>
<feature type="domain" description="Integrase catalytic" evidence="1">
    <location>
        <begin position="15"/>
        <end position="174"/>
    </location>
</feature>
<dbReference type="GO" id="GO:0015074">
    <property type="term" value="P:DNA integration"/>
    <property type="evidence" value="ECO:0007669"/>
    <property type="project" value="InterPro"/>
</dbReference>